<proteinExistence type="predicted"/>
<sequence length="200" mass="22640">MEGFRTTLINCRECNRRILVRAADAERGTIICSHIGCGALNTLQAGFYYDETIVQGLPGFGHLTYLDKPEKTYLLQFGSNILGTSDSCTIQIDRFMHNDRCFISRRHCTITVTFDKWIGQLRYQLQDGFIDSSTQQQQSSLNGTLLNGVLLQKNELIDVSIDGIISLGGADRFQLTHYCINPEMLNTYKIELAFNPDRTQ</sequence>
<accession>A0A6P1VNM8</accession>
<dbReference type="AlphaFoldDB" id="A0A6P1VNM8"/>
<dbReference type="KEGG" id="senf:GJR95_02850"/>
<dbReference type="InterPro" id="IPR008984">
    <property type="entry name" value="SMAD_FHA_dom_sf"/>
</dbReference>
<reference evidence="2 3" key="1">
    <citation type="submission" date="2019-11" db="EMBL/GenBank/DDBJ databases">
        <title>Spirosoma endbachense sp. nov., isolated from a natural salt meadow.</title>
        <authorList>
            <person name="Rojas J."/>
            <person name="Ambika Manirajan B."/>
            <person name="Ratering S."/>
            <person name="Suarez C."/>
            <person name="Geissler-Plaum R."/>
            <person name="Schnell S."/>
        </authorList>
    </citation>
    <scope>NUCLEOTIDE SEQUENCE [LARGE SCALE GENOMIC DNA]</scope>
    <source>
        <strain evidence="2 3">I-24</strain>
    </source>
</reference>
<organism evidence="2 3">
    <name type="scientific">Spirosoma endbachense</name>
    <dbReference type="NCBI Taxonomy" id="2666025"/>
    <lineage>
        <taxon>Bacteria</taxon>
        <taxon>Pseudomonadati</taxon>
        <taxon>Bacteroidota</taxon>
        <taxon>Cytophagia</taxon>
        <taxon>Cytophagales</taxon>
        <taxon>Cytophagaceae</taxon>
        <taxon>Spirosoma</taxon>
    </lineage>
</organism>
<dbReference type="SUPFAM" id="SSF49879">
    <property type="entry name" value="SMAD/FHA domain"/>
    <property type="match status" value="1"/>
</dbReference>
<gene>
    <name evidence="2" type="ORF">GJR95_02850</name>
</gene>
<dbReference type="EMBL" id="CP045997">
    <property type="protein sequence ID" value="QHV94028.1"/>
    <property type="molecule type" value="Genomic_DNA"/>
</dbReference>
<evidence type="ECO:0000313" key="2">
    <source>
        <dbReference type="EMBL" id="QHV94028.1"/>
    </source>
</evidence>
<evidence type="ECO:0000259" key="1">
    <source>
        <dbReference type="PROSITE" id="PS50006"/>
    </source>
</evidence>
<protein>
    <submittedName>
        <fullName evidence="2">FHA domain-containing protein</fullName>
    </submittedName>
</protein>
<dbReference type="SMART" id="SM00240">
    <property type="entry name" value="FHA"/>
    <property type="match status" value="1"/>
</dbReference>
<keyword evidence="3" id="KW-1185">Reference proteome</keyword>
<feature type="domain" description="FHA" evidence="1">
    <location>
        <begin position="80"/>
        <end position="151"/>
    </location>
</feature>
<evidence type="ECO:0000313" key="3">
    <source>
        <dbReference type="Proteomes" id="UP000464577"/>
    </source>
</evidence>
<dbReference type="CDD" id="cd00060">
    <property type="entry name" value="FHA"/>
    <property type="match status" value="1"/>
</dbReference>
<dbReference type="Gene3D" id="2.60.200.20">
    <property type="match status" value="1"/>
</dbReference>
<name>A0A6P1VNM8_9BACT</name>
<dbReference type="PROSITE" id="PS50006">
    <property type="entry name" value="FHA_DOMAIN"/>
    <property type="match status" value="1"/>
</dbReference>
<dbReference type="Proteomes" id="UP000464577">
    <property type="component" value="Chromosome"/>
</dbReference>
<dbReference type="InterPro" id="IPR000253">
    <property type="entry name" value="FHA_dom"/>
</dbReference>
<dbReference type="Pfam" id="PF00498">
    <property type="entry name" value="FHA"/>
    <property type="match status" value="1"/>
</dbReference>